<comment type="caution">
    <text evidence="5">The sequence shown here is derived from an EMBL/GenBank/DDBJ whole genome shotgun (WGS) entry which is preliminary data.</text>
</comment>
<dbReference type="PANTHER" id="PTHR24220:SF685">
    <property type="entry name" value="ABC TRANSPORTER RELATED"/>
    <property type="match status" value="1"/>
</dbReference>
<proteinExistence type="predicted"/>
<sequence length="248" mass="26792">MSGGIPVSGGAVVSRVTKRFGRPGRETTALDSVDLRIAPGRFTTVIGAANSGKSVLMRCLAGLERPTSGAVFVEGTDLASLGELDLTEFRRERIGMLFQQSNLLPELTALDNVLLPFDIAGTRPDPALLEQVLDVLAVRDLLEQRPTRMSPSERHRIALARILAQQPDIVLADEPMKSLDAVTARHLLRILRRCCTEFGRTVVLFSADSTSAAYSDRIVSLKSGRVTNDQERPADCPCCPDGGVPEIA</sequence>
<dbReference type="Proteomes" id="UP000580474">
    <property type="component" value="Unassembled WGS sequence"/>
</dbReference>
<dbReference type="PANTHER" id="PTHR24220">
    <property type="entry name" value="IMPORT ATP-BINDING PROTEIN"/>
    <property type="match status" value="1"/>
</dbReference>
<dbReference type="GO" id="GO:0005886">
    <property type="term" value="C:plasma membrane"/>
    <property type="evidence" value="ECO:0007669"/>
    <property type="project" value="TreeGrafter"/>
</dbReference>
<name>A0A840NP86_9PSEU</name>
<keyword evidence="3 5" id="KW-0067">ATP-binding</keyword>
<evidence type="ECO:0000256" key="1">
    <source>
        <dbReference type="ARBA" id="ARBA00022448"/>
    </source>
</evidence>
<evidence type="ECO:0000259" key="4">
    <source>
        <dbReference type="PROSITE" id="PS50893"/>
    </source>
</evidence>
<dbReference type="InterPro" id="IPR003439">
    <property type="entry name" value="ABC_transporter-like_ATP-bd"/>
</dbReference>
<dbReference type="InterPro" id="IPR015854">
    <property type="entry name" value="ABC_transpr_LolD-like"/>
</dbReference>
<dbReference type="InterPro" id="IPR003593">
    <property type="entry name" value="AAA+_ATPase"/>
</dbReference>
<dbReference type="AlphaFoldDB" id="A0A840NP86"/>
<dbReference type="SMART" id="SM00382">
    <property type="entry name" value="AAA"/>
    <property type="match status" value="1"/>
</dbReference>
<accession>A0A840NP86</accession>
<dbReference type="RefSeq" id="WP_184482658.1">
    <property type="nucleotide sequence ID" value="NZ_JACHIV010000001.1"/>
</dbReference>
<dbReference type="SUPFAM" id="SSF52540">
    <property type="entry name" value="P-loop containing nucleoside triphosphate hydrolases"/>
    <property type="match status" value="1"/>
</dbReference>
<evidence type="ECO:0000256" key="2">
    <source>
        <dbReference type="ARBA" id="ARBA00022741"/>
    </source>
</evidence>
<dbReference type="GO" id="GO:0022857">
    <property type="term" value="F:transmembrane transporter activity"/>
    <property type="evidence" value="ECO:0007669"/>
    <property type="project" value="TreeGrafter"/>
</dbReference>
<evidence type="ECO:0000313" key="5">
    <source>
        <dbReference type="EMBL" id="MBB5071873.1"/>
    </source>
</evidence>
<dbReference type="Gene3D" id="3.40.50.300">
    <property type="entry name" value="P-loop containing nucleotide triphosphate hydrolases"/>
    <property type="match status" value="1"/>
</dbReference>
<keyword evidence="2" id="KW-0547">Nucleotide-binding</keyword>
<evidence type="ECO:0000313" key="6">
    <source>
        <dbReference type="Proteomes" id="UP000580474"/>
    </source>
</evidence>
<evidence type="ECO:0000256" key="3">
    <source>
        <dbReference type="ARBA" id="ARBA00022840"/>
    </source>
</evidence>
<organism evidence="5 6">
    <name type="scientific">Saccharopolyspora gloriosae</name>
    <dbReference type="NCBI Taxonomy" id="455344"/>
    <lineage>
        <taxon>Bacteria</taxon>
        <taxon>Bacillati</taxon>
        <taxon>Actinomycetota</taxon>
        <taxon>Actinomycetes</taxon>
        <taxon>Pseudonocardiales</taxon>
        <taxon>Pseudonocardiaceae</taxon>
        <taxon>Saccharopolyspora</taxon>
    </lineage>
</organism>
<feature type="domain" description="ABC transporter" evidence="4">
    <location>
        <begin position="11"/>
        <end position="248"/>
    </location>
</feature>
<protein>
    <submittedName>
        <fullName evidence="5">Putative ABC transport system ATP-binding protein</fullName>
    </submittedName>
</protein>
<keyword evidence="6" id="KW-1185">Reference proteome</keyword>
<reference evidence="5 6" key="1">
    <citation type="submission" date="2020-08" db="EMBL/GenBank/DDBJ databases">
        <title>Sequencing the genomes of 1000 actinobacteria strains.</title>
        <authorList>
            <person name="Klenk H.-P."/>
        </authorList>
    </citation>
    <scope>NUCLEOTIDE SEQUENCE [LARGE SCALE GENOMIC DNA]</scope>
    <source>
        <strain evidence="5 6">DSM 45582</strain>
    </source>
</reference>
<keyword evidence="1" id="KW-0813">Transport</keyword>
<dbReference type="GO" id="GO:0016887">
    <property type="term" value="F:ATP hydrolysis activity"/>
    <property type="evidence" value="ECO:0007669"/>
    <property type="project" value="InterPro"/>
</dbReference>
<dbReference type="PROSITE" id="PS50893">
    <property type="entry name" value="ABC_TRANSPORTER_2"/>
    <property type="match status" value="1"/>
</dbReference>
<dbReference type="EMBL" id="JACHIV010000001">
    <property type="protein sequence ID" value="MBB5071873.1"/>
    <property type="molecule type" value="Genomic_DNA"/>
</dbReference>
<dbReference type="GO" id="GO:0005524">
    <property type="term" value="F:ATP binding"/>
    <property type="evidence" value="ECO:0007669"/>
    <property type="project" value="UniProtKB-KW"/>
</dbReference>
<dbReference type="InterPro" id="IPR017911">
    <property type="entry name" value="MacB-like_ATP-bd"/>
</dbReference>
<dbReference type="CDD" id="cd03255">
    <property type="entry name" value="ABC_MJ0796_LolCDE_FtsE"/>
    <property type="match status" value="1"/>
</dbReference>
<gene>
    <name evidence="5" type="ORF">BJ969_004961</name>
</gene>
<dbReference type="Pfam" id="PF00005">
    <property type="entry name" value="ABC_tran"/>
    <property type="match status" value="1"/>
</dbReference>
<dbReference type="InterPro" id="IPR027417">
    <property type="entry name" value="P-loop_NTPase"/>
</dbReference>